<dbReference type="PANTHER" id="PTHR47040">
    <property type="entry name" value="OSJNBA0068L06.9 PROTEIN"/>
    <property type="match status" value="1"/>
</dbReference>
<accession>A0A078GHA3</accession>
<dbReference type="STRING" id="3708.A0A078GHA3"/>
<dbReference type="AlphaFoldDB" id="A0A078GHA3"/>
<organism evidence="2 3">
    <name type="scientific">Brassica napus</name>
    <name type="common">Rape</name>
    <dbReference type="NCBI Taxonomy" id="3708"/>
    <lineage>
        <taxon>Eukaryota</taxon>
        <taxon>Viridiplantae</taxon>
        <taxon>Streptophyta</taxon>
        <taxon>Embryophyta</taxon>
        <taxon>Tracheophyta</taxon>
        <taxon>Spermatophyta</taxon>
        <taxon>Magnoliopsida</taxon>
        <taxon>eudicotyledons</taxon>
        <taxon>Gunneridae</taxon>
        <taxon>Pentapetalae</taxon>
        <taxon>rosids</taxon>
        <taxon>malvids</taxon>
        <taxon>Brassicales</taxon>
        <taxon>Brassicaceae</taxon>
        <taxon>Brassiceae</taxon>
        <taxon>Brassica</taxon>
    </lineage>
</organism>
<dbReference type="PANTHER" id="PTHR47040:SF1">
    <property type="entry name" value="MITOCHONDRIAL ATP-INDEPENDENT INNER MEMBRANE PROTEASE SUBUNIT 2"/>
    <property type="match status" value="1"/>
</dbReference>
<dbReference type="EMBL" id="LK032163">
    <property type="protein sequence ID" value="CDY24756.1"/>
    <property type="molecule type" value="Genomic_DNA"/>
</dbReference>
<dbReference type="InterPro" id="IPR053307">
    <property type="entry name" value="Mitochondrial_IM_protease"/>
</dbReference>
<proteinExistence type="predicted"/>
<evidence type="ECO:0000313" key="1">
    <source>
        <dbReference type="EMBL" id="CAF1826077.1"/>
    </source>
</evidence>
<sequence>MVTGDEKEEPFGLDKDQCWVTAENQELKAKDAHDSQTFGPILIADIGELFFFSTSESYISNL</sequence>
<reference evidence="2" key="2">
    <citation type="submission" date="2014-06" db="EMBL/GenBank/DDBJ databases">
        <authorList>
            <person name="Genoscope - CEA"/>
        </authorList>
    </citation>
    <scope>NUCLEOTIDE SEQUENCE</scope>
</reference>
<dbReference type="Gramene" id="CDY24756">
    <property type="protein sequence ID" value="CDY24756"/>
    <property type="gene ID" value="GSBRNA2T00027175001"/>
</dbReference>
<dbReference type="EMBL" id="HG994368">
    <property type="protein sequence ID" value="CAF1826077.1"/>
    <property type="molecule type" value="Genomic_DNA"/>
</dbReference>
<name>A0A078GHA3_BRANA</name>
<protein>
    <submittedName>
        <fullName evidence="1">(rape) hypothetical protein</fullName>
    </submittedName>
    <submittedName>
        <fullName evidence="2">BnaC04g13610D protein</fullName>
    </submittedName>
</protein>
<evidence type="ECO:0000313" key="3">
    <source>
        <dbReference type="Proteomes" id="UP000028999"/>
    </source>
</evidence>
<keyword evidence="3" id="KW-1185">Reference proteome</keyword>
<dbReference type="Proteomes" id="UP001295469">
    <property type="component" value="Chromosome C04"/>
</dbReference>
<dbReference type="PaxDb" id="3708-A0A078GHA3"/>
<evidence type="ECO:0000313" key="2">
    <source>
        <dbReference type="EMBL" id="CDY24756.1"/>
    </source>
</evidence>
<reference evidence="2 3" key="1">
    <citation type="journal article" date="2014" name="Science">
        <title>Plant genetics. Early allopolyploid evolution in the post-Neolithic Brassica napus oilseed genome.</title>
        <authorList>
            <person name="Chalhoub B."/>
            <person name="Denoeud F."/>
            <person name="Liu S."/>
            <person name="Parkin I.A."/>
            <person name="Tang H."/>
            <person name="Wang X."/>
            <person name="Chiquet J."/>
            <person name="Belcram H."/>
            <person name="Tong C."/>
            <person name="Samans B."/>
            <person name="Correa M."/>
            <person name="Da Silva C."/>
            <person name="Just J."/>
            <person name="Falentin C."/>
            <person name="Koh C.S."/>
            <person name="Le Clainche I."/>
            <person name="Bernard M."/>
            <person name="Bento P."/>
            <person name="Noel B."/>
            <person name="Labadie K."/>
            <person name="Alberti A."/>
            <person name="Charles M."/>
            <person name="Arnaud D."/>
            <person name="Guo H."/>
            <person name="Daviaud C."/>
            <person name="Alamery S."/>
            <person name="Jabbari K."/>
            <person name="Zhao M."/>
            <person name="Edger P.P."/>
            <person name="Chelaifa H."/>
            <person name="Tack D."/>
            <person name="Lassalle G."/>
            <person name="Mestiri I."/>
            <person name="Schnel N."/>
            <person name="Le Paslier M.C."/>
            <person name="Fan G."/>
            <person name="Renault V."/>
            <person name="Bayer P.E."/>
            <person name="Golicz A.A."/>
            <person name="Manoli S."/>
            <person name="Lee T.H."/>
            <person name="Thi V.H."/>
            <person name="Chalabi S."/>
            <person name="Hu Q."/>
            <person name="Fan C."/>
            <person name="Tollenaere R."/>
            <person name="Lu Y."/>
            <person name="Battail C."/>
            <person name="Shen J."/>
            <person name="Sidebottom C.H."/>
            <person name="Wang X."/>
            <person name="Canaguier A."/>
            <person name="Chauveau A."/>
            <person name="Berard A."/>
            <person name="Deniot G."/>
            <person name="Guan M."/>
            <person name="Liu Z."/>
            <person name="Sun F."/>
            <person name="Lim Y.P."/>
            <person name="Lyons E."/>
            <person name="Town C.D."/>
            <person name="Bancroft I."/>
            <person name="Wang X."/>
            <person name="Meng J."/>
            <person name="Ma J."/>
            <person name="Pires J.C."/>
            <person name="King G.J."/>
            <person name="Brunel D."/>
            <person name="Delourme R."/>
            <person name="Renard M."/>
            <person name="Aury J.M."/>
            <person name="Adams K.L."/>
            <person name="Batley J."/>
            <person name="Snowdon R.J."/>
            <person name="Tost J."/>
            <person name="Edwards D."/>
            <person name="Zhou Y."/>
            <person name="Hua W."/>
            <person name="Sharpe A.G."/>
            <person name="Paterson A.H."/>
            <person name="Guan C."/>
            <person name="Wincker P."/>
        </authorList>
    </citation>
    <scope>NUCLEOTIDE SEQUENCE [LARGE SCALE GENOMIC DNA]</scope>
    <source>
        <strain evidence="3">cv. Darmor-bzh</strain>
    </source>
</reference>
<gene>
    <name evidence="2" type="primary">BnaC04g13610D</name>
    <name evidence="1" type="ORF">DARMORV10_C04P19080.1</name>
    <name evidence="2" type="ORF">GSBRNA2T00027175001</name>
</gene>
<reference evidence="1" key="3">
    <citation type="submission" date="2021-01" db="EMBL/GenBank/DDBJ databases">
        <authorList>
            <consortium name="Genoscope - CEA"/>
            <person name="William W."/>
        </authorList>
    </citation>
    <scope>NUCLEOTIDE SEQUENCE</scope>
</reference>
<dbReference type="Proteomes" id="UP000028999">
    <property type="component" value="Unassembled WGS sequence"/>
</dbReference>